<organism evidence="1 2">
    <name type="scientific">Catharanthus roseus</name>
    <name type="common">Madagascar periwinkle</name>
    <name type="synonym">Vinca rosea</name>
    <dbReference type="NCBI Taxonomy" id="4058"/>
    <lineage>
        <taxon>Eukaryota</taxon>
        <taxon>Viridiplantae</taxon>
        <taxon>Streptophyta</taxon>
        <taxon>Embryophyta</taxon>
        <taxon>Tracheophyta</taxon>
        <taxon>Spermatophyta</taxon>
        <taxon>Magnoliopsida</taxon>
        <taxon>eudicotyledons</taxon>
        <taxon>Gunneridae</taxon>
        <taxon>Pentapetalae</taxon>
        <taxon>asterids</taxon>
        <taxon>lamiids</taxon>
        <taxon>Gentianales</taxon>
        <taxon>Apocynaceae</taxon>
        <taxon>Rauvolfioideae</taxon>
        <taxon>Vinceae</taxon>
        <taxon>Catharanthinae</taxon>
        <taxon>Catharanthus</taxon>
    </lineage>
</organism>
<proteinExistence type="predicted"/>
<evidence type="ECO:0000313" key="2">
    <source>
        <dbReference type="Proteomes" id="UP001060085"/>
    </source>
</evidence>
<keyword evidence="2" id="KW-1185">Reference proteome</keyword>
<sequence length="246" mass="28332">MVEASGRGQQGDMLEMQRIIEQLSRETPEGGRKIGNPPKGEFEDDIAELEEARNPFHDPVVHEQPEHGRLEERLTKVLDLNTREVRIEISDFHGKMHAENFFDWEASLENYFEWEPMDDNQKLLFVKMKLNGSAENSLVRTNNLNGRGGRFAASSTRNPSRTATRFTEIDRENNLAPYTANKSNPVKTRTTSSSRYFNCGKMGNGYNSCPARQTNLAEVDEEDVYHEENKINMMIKLRSRKWICCL</sequence>
<gene>
    <name evidence="1" type="ORF">M9H77_22331</name>
</gene>
<comment type="caution">
    <text evidence="1">The sequence shown here is derived from an EMBL/GenBank/DDBJ whole genome shotgun (WGS) entry which is preliminary data.</text>
</comment>
<reference evidence="2" key="1">
    <citation type="journal article" date="2023" name="Nat. Plants">
        <title>Single-cell RNA sequencing provides a high-resolution roadmap for understanding the multicellular compartmentation of specialized metabolism.</title>
        <authorList>
            <person name="Sun S."/>
            <person name="Shen X."/>
            <person name="Li Y."/>
            <person name="Li Y."/>
            <person name="Wang S."/>
            <person name="Li R."/>
            <person name="Zhang H."/>
            <person name="Shen G."/>
            <person name="Guo B."/>
            <person name="Wei J."/>
            <person name="Xu J."/>
            <person name="St-Pierre B."/>
            <person name="Chen S."/>
            <person name="Sun C."/>
        </authorList>
    </citation>
    <scope>NUCLEOTIDE SEQUENCE [LARGE SCALE GENOMIC DNA]</scope>
</reference>
<dbReference type="EMBL" id="CM044705">
    <property type="protein sequence ID" value="KAI5663008.1"/>
    <property type="molecule type" value="Genomic_DNA"/>
</dbReference>
<name>A0ACC0AU77_CATRO</name>
<evidence type="ECO:0000313" key="1">
    <source>
        <dbReference type="EMBL" id="KAI5663008.1"/>
    </source>
</evidence>
<protein>
    <submittedName>
        <fullName evidence="1">Uncharacterized protein</fullName>
    </submittedName>
</protein>
<accession>A0ACC0AU77</accession>
<dbReference type="Proteomes" id="UP001060085">
    <property type="component" value="Linkage Group LG05"/>
</dbReference>